<reference evidence="2" key="1">
    <citation type="submission" date="2022-03" db="EMBL/GenBank/DDBJ databases">
        <authorList>
            <person name="Martin C."/>
        </authorList>
    </citation>
    <scope>NUCLEOTIDE SEQUENCE</scope>
</reference>
<dbReference type="EMBL" id="CAIIXF020000010">
    <property type="protein sequence ID" value="CAH1797056.1"/>
    <property type="molecule type" value="Genomic_DNA"/>
</dbReference>
<accession>A0A8J1TWF1</accession>
<dbReference type="InterPro" id="IPR024083">
    <property type="entry name" value="Fumarase/histidase_N"/>
</dbReference>
<name>A0A8J1TWF1_OWEFU</name>
<protein>
    <submittedName>
        <fullName evidence="2">Uncharacterized protein</fullName>
    </submittedName>
</protein>
<evidence type="ECO:0000313" key="3">
    <source>
        <dbReference type="Proteomes" id="UP000749559"/>
    </source>
</evidence>
<organism evidence="2 3">
    <name type="scientific">Owenia fusiformis</name>
    <name type="common">Polychaete worm</name>
    <dbReference type="NCBI Taxonomy" id="6347"/>
    <lineage>
        <taxon>Eukaryota</taxon>
        <taxon>Metazoa</taxon>
        <taxon>Spiralia</taxon>
        <taxon>Lophotrochozoa</taxon>
        <taxon>Annelida</taxon>
        <taxon>Polychaeta</taxon>
        <taxon>Sedentaria</taxon>
        <taxon>Canalipalpata</taxon>
        <taxon>Sabellida</taxon>
        <taxon>Oweniida</taxon>
        <taxon>Oweniidae</taxon>
        <taxon>Owenia</taxon>
    </lineage>
</organism>
<comment type="caution">
    <text evidence="2">The sequence shown here is derived from an EMBL/GenBank/DDBJ whole genome shotgun (WGS) entry which is preliminary data.</text>
</comment>
<dbReference type="Gene3D" id="1.10.275.10">
    <property type="entry name" value="Fumarase/aspartase (N-terminal domain)"/>
    <property type="match status" value="1"/>
</dbReference>
<dbReference type="InterPro" id="IPR001106">
    <property type="entry name" value="Aromatic_Lyase"/>
</dbReference>
<proteinExistence type="inferred from homology"/>
<comment type="similarity">
    <text evidence="1">Belongs to the PAL/histidase family.</text>
</comment>
<gene>
    <name evidence="2" type="ORF">OFUS_LOCUS21396</name>
</gene>
<dbReference type="AlphaFoldDB" id="A0A8J1TWF1"/>
<dbReference type="InterPro" id="IPR022313">
    <property type="entry name" value="Phe/His_NH3-lyase_AS"/>
</dbReference>
<dbReference type="PANTHER" id="PTHR10362">
    <property type="entry name" value="HISTIDINE AMMONIA-LYASE"/>
    <property type="match status" value="1"/>
</dbReference>
<dbReference type="SUPFAM" id="SSF48557">
    <property type="entry name" value="L-aspartase-like"/>
    <property type="match status" value="1"/>
</dbReference>
<dbReference type="PROSITE" id="PS00488">
    <property type="entry name" value="PAL_HISTIDASE"/>
    <property type="match status" value="1"/>
</dbReference>
<dbReference type="Proteomes" id="UP000749559">
    <property type="component" value="Unassembled WGS sequence"/>
</dbReference>
<sequence>MGSACTETPHLDKSIDFIKSRIGQPDEIVIHGNGLTIPEVVSVSEDTTKRVRIDDSAHEEMKKNAEYLTEKIGEGLVVYGINTGFGGSADVRSWEIEEVQRSLIRHSKVGMATYFDNEVTRAGMLVRANSDSRAYSGIRNTVLQRMVDLINHDIVPRVPERGSVSASGDLNPLSYIGAAMCGQDDSWVVAQGKLMKSHEALTNAALEPVTLRFKEGLAIINSDSFSAGNAARCVYTANVNALLTQVCVAMAVEALQGRTETFDEKIQKRVPHVGQKEAASNIRRLIKGSRFARTSESNNVERQDRFALRSSPQWLSPILETLQDSMRRMKIEMNSSNDNPIIDHRTDTVLHGANFQGMTMSVAMDQTRQSMQLCGKLIFGLIQECINGKLNYDLPANVAGMDCNVDFGFKGVDIASAAYMSEMDHTANYTSTHVLCAETHNQSINSLALVSSRLTDKACHILRLQITNHLFVVCQTIELRWLQIRMKTVLNNIINQFPETEDALEDIPWWDCIYHAKSTAEEVAAVLPDSQKEKFSKQLLEKTSELYEKVSNDYQTIAEDLGQGTKKMYLFIRDELKVPFNRGQRALDADLETIFASIKSRRIEEVLVSIFQD</sequence>
<dbReference type="Pfam" id="PF00221">
    <property type="entry name" value="Lyase_aromatic"/>
    <property type="match status" value="1"/>
</dbReference>
<keyword evidence="3" id="KW-1185">Reference proteome</keyword>
<dbReference type="Gene3D" id="1.20.200.10">
    <property type="entry name" value="Fumarase/aspartase (Central domain)"/>
    <property type="match status" value="2"/>
</dbReference>
<dbReference type="InterPro" id="IPR008948">
    <property type="entry name" value="L-Aspartase-like"/>
</dbReference>
<evidence type="ECO:0000256" key="1">
    <source>
        <dbReference type="ARBA" id="ARBA00007238"/>
    </source>
</evidence>
<dbReference type="GO" id="GO:0016841">
    <property type="term" value="F:ammonia-lyase activity"/>
    <property type="evidence" value="ECO:0007669"/>
    <property type="project" value="InterPro"/>
</dbReference>
<evidence type="ECO:0000313" key="2">
    <source>
        <dbReference type="EMBL" id="CAH1797056.1"/>
    </source>
</evidence>
<dbReference type="OrthoDB" id="10051290at2759"/>
<dbReference type="CDD" id="cd00332">
    <property type="entry name" value="PAL-HAL"/>
    <property type="match status" value="1"/>
</dbReference>